<dbReference type="InterPro" id="IPR053178">
    <property type="entry name" value="Osmoadaptation_assoc"/>
</dbReference>
<dbReference type="PANTHER" id="PTHR38111">
    <property type="entry name" value="ZN(2)-C6 FUNGAL-TYPE DOMAIN-CONTAINING PROTEIN-RELATED"/>
    <property type="match status" value="1"/>
</dbReference>
<organism evidence="1 2">
    <name type="scientific">Cadophora malorum</name>
    <dbReference type="NCBI Taxonomy" id="108018"/>
    <lineage>
        <taxon>Eukaryota</taxon>
        <taxon>Fungi</taxon>
        <taxon>Dikarya</taxon>
        <taxon>Ascomycota</taxon>
        <taxon>Pezizomycotina</taxon>
        <taxon>Leotiomycetes</taxon>
        <taxon>Helotiales</taxon>
        <taxon>Ploettnerulaceae</taxon>
        <taxon>Cadophora</taxon>
    </lineage>
</organism>
<dbReference type="Pfam" id="PF11951">
    <property type="entry name" value="Fungal_trans_2"/>
    <property type="match status" value="1"/>
</dbReference>
<dbReference type="EMBL" id="JAFJYH010000056">
    <property type="protein sequence ID" value="KAG4421979.1"/>
    <property type="molecule type" value="Genomic_DNA"/>
</dbReference>
<comment type="caution">
    <text evidence="1">The sequence shown here is derived from an EMBL/GenBank/DDBJ whole genome shotgun (WGS) entry which is preliminary data.</text>
</comment>
<reference evidence="1" key="1">
    <citation type="submission" date="2021-02" db="EMBL/GenBank/DDBJ databases">
        <title>Genome sequence Cadophora malorum strain M34.</title>
        <authorList>
            <person name="Stefanovic E."/>
            <person name="Vu D."/>
            <person name="Scully C."/>
            <person name="Dijksterhuis J."/>
            <person name="Roader J."/>
            <person name="Houbraken J."/>
        </authorList>
    </citation>
    <scope>NUCLEOTIDE SEQUENCE</scope>
    <source>
        <strain evidence="1">M34</strain>
    </source>
</reference>
<gene>
    <name evidence="1" type="ORF">IFR04_004838</name>
</gene>
<evidence type="ECO:0000313" key="2">
    <source>
        <dbReference type="Proteomes" id="UP000664132"/>
    </source>
</evidence>
<dbReference type="PANTHER" id="PTHR38111:SF2">
    <property type="entry name" value="FINGER DOMAIN PROTEIN, PUTATIVE (AFU_ORTHOLOGUE AFUA_1G01560)-RELATED"/>
    <property type="match status" value="1"/>
</dbReference>
<name>A0A8H7WBV8_9HELO</name>
<dbReference type="Proteomes" id="UP000664132">
    <property type="component" value="Unassembled WGS sequence"/>
</dbReference>
<protein>
    <submittedName>
        <fullName evidence="1">Uncharacterized protein</fullName>
    </submittedName>
</protein>
<accession>A0A8H7WBV8</accession>
<dbReference type="OrthoDB" id="4491390at2759"/>
<dbReference type="AlphaFoldDB" id="A0A8H7WBV8"/>
<sequence length="415" mass="46812">MAITTILHDRYVPDLYFPKNDGVKKDGICSSWIAMVCSLASSSKYSDMLGDSLLAMSMSVAAADDQYVQMSTTGLKYYSQALTSLRHGLARGPLDLDDHHADVSLVTCLSCGMYEMMANKSPVSLMQHLGGVGAILKGRGVNKLQTPTSRRTFYEYRAIQLPVNLVSRQAGFLSSPEWIDPPWKYEEPQSVTCLQTVIDIAYSIPVLMQKYDSLQRSAQTSRDTAPFESLYRLMVEALGVQRAFDDWKLRCQGSDETYQLYIPRLTTRPEKININNVESTYPISFAFTTWDAAAASVYYEMSRIYLNGLMEAIQTDIHNFNTSSNMVDTEHLKRNSIACADRVCQSIEWFFEDHKKMIGRMVVLAPFEAARGLFVRLCEVGTSDQELDASLKQKVRFCETVTQRIKDGGLPIWEE</sequence>
<keyword evidence="2" id="KW-1185">Reference proteome</keyword>
<evidence type="ECO:0000313" key="1">
    <source>
        <dbReference type="EMBL" id="KAG4421979.1"/>
    </source>
</evidence>
<proteinExistence type="predicted"/>
<dbReference type="InterPro" id="IPR021858">
    <property type="entry name" value="Fun_TF"/>
</dbReference>